<dbReference type="AlphaFoldDB" id="A0A9P1CS91"/>
<feature type="compositionally biased region" description="Low complexity" evidence="1">
    <location>
        <begin position="187"/>
        <end position="199"/>
    </location>
</feature>
<dbReference type="EMBL" id="CAMXCT030002329">
    <property type="protein sequence ID" value="CAL4784691.1"/>
    <property type="molecule type" value="Genomic_DNA"/>
</dbReference>
<gene>
    <name evidence="2" type="ORF">C1SCF055_LOCUS23766</name>
</gene>
<organism evidence="2">
    <name type="scientific">Cladocopium goreaui</name>
    <dbReference type="NCBI Taxonomy" id="2562237"/>
    <lineage>
        <taxon>Eukaryota</taxon>
        <taxon>Sar</taxon>
        <taxon>Alveolata</taxon>
        <taxon>Dinophyceae</taxon>
        <taxon>Suessiales</taxon>
        <taxon>Symbiodiniaceae</taxon>
        <taxon>Cladocopium</taxon>
    </lineage>
</organism>
<evidence type="ECO:0000256" key="1">
    <source>
        <dbReference type="SAM" id="MobiDB-lite"/>
    </source>
</evidence>
<dbReference type="EMBL" id="CAMXCT020002329">
    <property type="protein sequence ID" value="CAL1150754.1"/>
    <property type="molecule type" value="Genomic_DNA"/>
</dbReference>
<accession>A0A9P1CS91</accession>
<reference evidence="2" key="1">
    <citation type="submission" date="2022-10" db="EMBL/GenBank/DDBJ databases">
        <authorList>
            <person name="Chen Y."/>
            <person name="Dougan E. K."/>
            <person name="Chan C."/>
            <person name="Rhodes N."/>
            <person name="Thang M."/>
        </authorList>
    </citation>
    <scope>NUCLEOTIDE SEQUENCE</scope>
</reference>
<protein>
    <submittedName>
        <fullName evidence="2">Uncharacterized protein</fullName>
    </submittedName>
</protein>
<keyword evidence="4" id="KW-1185">Reference proteome</keyword>
<dbReference type="Proteomes" id="UP001152797">
    <property type="component" value="Unassembled WGS sequence"/>
</dbReference>
<name>A0A9P1CS91_9DINO</name>
<evidence type="ECO:0000313" key="4">
    <source>
        <dbReference type="Proteomes" id="UP001152797"/>
    </source>
</evidence>
<evidence type="ECO:0000313" key="3">
    <source>
        <dbReference type="EMBL" id="CAL4784691.1"/>
    </source>
</evidence>
<dbReference type="EMBL" id="CAMXCT010002329">
    <property type="protein sequence ID" value="CAI3997379.1"/>
    <property type="molecule type" value="Genomic_DNA"/>
</dbReference>
<proteinExistence type="predicted"/>
<comment type="caution">
    <text evidence="2">The sequence shown here is derived from an EMBL/GenBank/DDBJ whole genome shotgun (WGS) entry which is preliminary data.</text>
</comment>
<sequence>MTPEKTSNPDSDKCRKLLLLELEEVELLLQLQLSRAQRARAATTIEKFHPMPRPPAVNMDNLETQPMDETQMMGHNLETQPMDETQMMDESFSSKFQPCALSKAQTSFKDECVPGIVGEHNGSMTFDEEPLGKYLLCSPFDSDQYMINSDGYALMAPLSPPQELEVDANDGLQDPLSPPQESEGVASLESPLSPSLEPE</sequence>
<feature type="region of interest" description="Disordered" evidence="1">
    <location>
        <begin position="158"/>
        <end position="199"/>
    </location>
</feature>
<reference evidence="3 4" key="2">
    <citation type="submission" date="2024-05" db="EMBL/GenBank/DDBJ databases">
        <authorList>
            <person name="Chen Y."/>
            <person name="Shah S."/>
            <person name="Dougan E. K."/>
            <person name="Thang M."/>
            <person name="Chan C."/>
        </authorList>
    </citation>
    <scope>NUCLEOTIDE SEQUENCE [LARGE SCALE GENOMIC DNA]</scope>
</reference>
<evidence type="ECO:0000313" key="2">
    <source>
        <dbReference type="EMBL" id="CAI3997379.1"/>
    </source>
</evidence>